<accession>A0AAD1J0U2</accession>
<name>A0AAD1J0U2_MYCMB</name>
<dbReference type="Proteomes" id="UP000466039">
    <property type="component" value="Chromosome"/>
</dbReference>
<evidence type="ECO:0000313" key="2">
    <source>
        <dbReference type="EMBL" id="BBZ64511.1"/>
    </source>
</evidence>
<protein>
    <submittedName>
        <fullName evidence="2">Uncharacterized protein</fullName>
    </submittedName>
</protein>
<reference evidence="2 3" key="1">
    <citation type="journal article" date="2019" name="Emerg. Microbes Infect.">
        <title>Comprehensive subspecies identification of 175 nontuberculous mycobacteria species based on 7547 genomic profiles.</title>
        <authorList>
            <person name="Matsumoto Y."/>
            <person name="Kinjo T."/>
            <person name="Motooka D."/>
            <person name="Nabeya D."/>
            <person name="Jung N."/>
            <person name="Uechi K."/>
            <person name="Horii T."/>
            <person name="Iida T."/>
            <person name="Fujita J."/>
            <person name="Nakamura S."/>
        </authorList>
    </citation>
    <scope>NUCLEOTIDE SEQUENCE [LARGE SCALE GENOMIC DNA]</scope>
    <source>
        <strain evidence="2 3">JCM 15658</strain>
    </source>
</reference>
<dbReference type="EMBL" id="AP022617">
    <property type="protein sequence ID" value="BBZ64511.1"/>
    <property type="molecule type" value="Genomic_DNA"/>
</dbReference>
<proteinExistence type="predicted"/>
<organism evidence="2 3">
    <name type="scientific">Mycolicibacterium monacense</name>
    <name type="common">Mycobacterium monacense</name>
    <dbReference type="NCBI Taxonomy" id="85693"/>
    <lineage>
        <taxon>Bacteria</taxon>
        <taxon>Bacillati</taxon>
        <taxon>Actinomycetota</taxon>
        <taxon>Actinomycetes</taxon>
        <taxon>Mycobacteriales</taxon>
        <taxon>Mycobacteriaceae</taxon>
        <taxon>Mycolicibacterium</taxon>
    </lineage>
</organism>
<keyword evidence="3" id="KW-1185">Reference proteome</keyword>
<feature type="region of interest" description="Disordered" evidence="1">
    <location>
        <begin position="1"/>
        <end position="29"/>
    </location>
</feature>
<evidence type="ECO:0000256" key="1">
    <source>
        <dbReference type="SAM" id="MobiDB-lite"/>
    </source>
</evidence>
<sequence length="107" mass="11417">MLLALSSGMIGAMTATTPTPDHPRTRPMESWRGRKAVLASRGEVDGPRVAECDAALAWWRIRSRLVVEMGITEERAESLLDLIVPPPEGAAVQPSEAAEADAAVVTP</sequence>
<dbReference type="AlphaFoldDB" id="A0AAD1J0U2"/>
<evidence type="ECO:0000313" key="3">
    <source>
        <dbReference type="Proteomes" id="UP000466039"/>
    </source>
</evidence>
<gene>
    <name evidence="2" type="ORF">MMON_58120</name>
</gene>